<evidence type="ECO:0000256" key="1">
    <source>
        <dbReference type="ARBA" id="ARBA00004167"/>
    </source>
</evidence>
<dbReference type="EC" id="2.4.1.17" evidence="3"/>
<name>A0A9P1I906_9PELO</name>
<dbReference type="InterPro" id="IPR050271">
    <property type="entry name" value="UDP-glycosyltransferase"/>
</dbReference>
<evidence type="ECO:0000256" key="7">
    <source>
        <dbReference type="ARBA" id="ARBA00022729"/>
    </source>
</evidence>
<keyword evidence="5" id="KW-0808">Transferase</keyword>
<evidence type="ECO:0000256" key="8">
    <source>
        <dbReference type="ARBA" id="ARBA00022989"/>
    </source>
</evidence>
<gene>
    <name evidence="13" type="ORF">CAMP_LOCUS1622</name>
</gene>
<dbReference type="PANTHER" id="PTHR48043:SF50">
    <property type="entry name" value="UDP-GLUCURONOSYLTRANSFERASE"/>
    <property type="match status" value="1"/>
</dbReference>
<evidence type="ECO:0000256" key="10">
    <source>
        <dbReference type="ARBA" id="ARBA00047475"/>
    </source>
</evidence>
<dbReference type="Pfam" id="PF00201">
    <property type="entry name" value="UDPGT"/>
    <property type="match status" value="1"/>
</dbReference>
<evidence type="ECO:0000256" key="5">
    <source>
        <dbReference type="ARBA" id="ARBA00022679"/>
    </source>
</evidence>
<dbReference type="OrthoDB" id="5835829at2759"/>
<dbReference type="SUPFAM" id="SSF53756">
    <property type="entry name" value="UDP-Glycosyltransferase/glycogen phosphorylase"/>
    <property type="match status" value="1"/>
</dbReference>
<evidence type="ECO:0000256" key="6">
    <source>
        <dbReference type="ARBA" id="ARBA00022692"/>
    </source>
</evidence>
<dbReference type="GO" id="GO:0016020">
    <property type="term" value="C:membrane"/>
    <property type="evidence" value="ECO:0007669"/>
    <property type="project" value="UniProtKB-SubCell"/>
</dbReference>
<dbReference type="InterPro" id="IPR002213">
    <property type="entry name" value="UDP_glucos_trans"/>
</dbReference>
<comment type="catalytic activity">
    <reaction evidence="10">
        <text>glucuronate acceptor + UDP-alpha-D-glucuronate = acceptor beta-D-glucuronoside + UDP + H(+)</text>
        <dbReference type="Rhea" id="RHEA:21032"/>
        <dbReference type="ChEBI" id="CHEBI:15378"/>
        <dbReference type="ChEBI" id="CHEBI:58052"/>
        <dbReference type="ChEBI" id="CHEBI:58223"/>
        <dbReference type="ChEBI" id="CHEBI:132367"/>
        <dbReference type="ChEBI" id="CHEBI:132368"/>
        <dbReference type="EC" id="2.4.1.17"/>
    </reaction>
</comment>
<sequence>MIILFAFILAIQNVIGLNILVYSPTFANSHMIFLGQLADTLTDAGHKVTLLVPVSDQSRRNASNVQSTKDIVFVDHDEEMQKIMKPTDSNMETVWKADATPESMLAVQAWFKVLMENTCINFLRNPTIFDEMKNKKFDVAILEPLSVCGMGFINKLGIDKFVLTSSCTFFEFLLQYIGEIEDTSSVPSFYSTHGEQMTLHQRYENYRWSSFLRSTIEEMFDAEEAVYKKYLGNEVTSWRDLLPTASLYFTNSNPYVDFPRPVIQKTVPIGGISVNLDKIRAEKLSEEWNSVLNLREKTLLISFGSMAKSKEMPIEWRDNILKVIQAFPEVTFIWKYESEDLEWAGKTTNIHFDKWVPQRALLADSRVTAFLTHAGLGSINELAHCGKPSLLVPLFGDQKRNANMLARHDGSILFDKFELDNFDKLKQAVKSILYEDIYRKNAERLAELIENQPNKPKDQVIKNVEFVAKYGPFPKMDPYIRHLNYFQKTHLDIFLVYYILPTLPIVFVVSFIVFKCLL</sequence>
<proteinExistence type="inferred from homology"/>
<dbReference type="EMBL" id="CANHGI010000001">
    <property type="protein sequence ID" value="CAI5438985.1"/>
    <property type="molecule type" value="Genomic_DNA"/>
</dbReference>
<accession>A0A9P1I906</accession>
<evidence type="ECO:0000256" key="11">
    <source>
        <dbReference type="SAM" id="Phobius"/>
    </source>
</evidence>
<reference evidence="13" key="1">
    <citation type="submission" date="2022-11" db="EMBL/GenBank/DDBJ databases">
        <authorList>
            <person name="Kikuchi T."/>
        </authorList>
    </citation>
    <scope>NUCLEOTIDE SEQUENCE</scope>
    <source>
        <strain evidence="13">PS1010</strain>
    </source>
</reference>
<dbReference type="FunFam" id="3.40.50.2000:FF:000038">
    <property type="entry name" value="UDP-GlucuronosylTransferase"/>
    <property type="match status" value="1"/>
</dbReference>
<dbReference type="CDD" id="cd03784">
    <property type="entry name" value="GT1_Gtf-like"/>
    <property type="match status" value="1"/>
</dbReference>
<evidence type="ECO:0000256" key="3">
    <source>
        <dbReference type="ARBA" id="ARBA00012544"/>
    </source>
</evidence>
<keyword evidence="8 11" id="KW-1133">Transmembrane helix</keyword>
<evidence type="ECO:0000256" key="4">
    <source>
        <dbReference type="ARBA" id="ARBA00022676"/>
    </source>
</evidence>
<feature type="signal peptide" evidence="12">
    <location>
        <begin position="1"/>
        <end position="16"/>
    </location>
</feature>
<dbReference type="AlphaFoldDB" id="A0A9P1I906"/>
<feature type="chain" id="PRO_5040388488" description="glucuronosyltransferase" evidence="12">
    <location>
        <begin position="17"/>
        <end position="518"/>
    </location>
</feature>
<evidence type="ECO:0000256" key="2">
    <source>
        <dbReference type="ARBA" id="ARBA00009995"/>
    </source>
</evidence>
<comment type="similarity">
    <text evidence="2">Belongs to the UDP-glycosyltransferase family.</text>
</comment>
<evidence type="ECO:0000313" key="14">
    <source>
        <dbReference type="Proteomes" id="UP001152747"/>
    </source>
</evidence>
<keyword evidence="4" id="KW-0328">Glycosyltransferase</keyword>
<evidence type="ECO:0000313" key="13">
    <source>
        <dbReference type="EMBL" id="CAI5438985.1"/>
    </source>
</evidence>
<dbReference type="Proteomes" id="UP001152747">
    <property type="component" value="Unassembled WGS sequence"/>
</dbReference>
<comment type="subcellular location">
    <subcellularLocation>
        <location evidence="1">Membrane</location>
        <topology evidence="1">Single-pass membrane protein</topology>
    </subcellularLocation>
</comment>
<organism evidence="13 14">
    <name type="scientific">Caenorhabditis angaria</name>
    <dbReference type="NCBI Taxonomy" id="860376"/>
    <lineage>
        <taxon>Eukaryota</taxon>
        <taxon>Metazoa</taxon>
        <taxon>Ecdysozoa</taxon>
        <taxon>Nematoda</taxon>
        <taxon>Chromadorea</taxon>
        <taxon>Rhabditida</taxon>
        <taxon>Rhabditina</taxon>
        <taxon>Rhabditomorpha</taxon>
        <taxon>Rhabditoidea</taxon>
        <taxon>Rhabditidae</taxon>
        <taxon>Peloderinae</taxon>
        <taxon>Caenorhabditis</taxon>
    </lineage>
</organism>
<evidence type="ECO:0000256" key="9">
    <source>
        <dbReference type="ARBA" id="ARBA00023136"/>
    </source>
</evidence>
<comment type="caution">
    <text evidence="13">The sequence shown here is derived from an EMBL/GenBank/DDBJ whole genome shotgun (WGS) entry which is preliminary data.</text>
</comment>
<dbReference type="PANTHER" id="PTHR48043">
    <property type="entry name" value="EG:EG0003.4 PROTEIN-RELATED"/>
    <property type="match status" value="1"/>
</dbReference>
<keyword evidence="7 12" id="KW-0732">Signal</keyword>
<keyword evidence="9 11" id="KW-0472">Membrane</keyword>
<protein>
    <recommendedName>
        <fullName evidence="3">glucuronosyltransferase</fullName>
        <ecNumber evidence="3">2.4.1.17</ecNumber>
    </recommendedName>
</protein>
<keyword evidence="14" id="KW-1185">Reference proteome</keyword>
<dbReference type="GO" id="GO:0015020">
    <property type="term" value="F:glucuronosyltransferase activity"/>
    <property type="evidence" value="ECO:0007669"/>
    <property type="project" value="UniProtKB-EC"/>
</dbReference>
<keyword evidence="6 11" id="KW-0812">Transmembrane</keyword>
<evidence type="ECO:0000256" key="12">
    <source>
        <dbReference type="SAM" id="SignalP"/>
    </source>
</evidence>
<dbReference type="Gene3D" id="3.40.50.2000">
    <property type="entry name" value="Glycogen Phosphorylase B"/>
    <property type="match status" value="1"/>
</dbReference>
<feature type="transmembrane region" description="Helical" evidence="11">
    <location>
        <begin position="494"/>
        <end position="514"/>
    </location>
</feature>